<name>A0A2C9V355_MANES</name>
<sequence length="209" mass="22888">MPIDISAGIFPVVPYTEVEHSQVFPLASSNLLKVRKGDITKWSVDGHCDAIVNSTNVRMLAEGGADAAIHRAAGLQLGGALYDIPEMQPGVRCPTGQARITPGFKLPASHVIHTVGPIYYFDKNPVVSLRNAYRNSLMAAKANRIEYIAFPAVCCGTYGYPSREAATVAISTVKEFAHDFKEVHFVLLMDEVFDNWLDKTRELLPPMLG</sequence>
<dbReference type="Gramene" id="Manes.10G000800.1.v8.1">
    <property type="protein sequence ID" value="Manes.10G000800.1.v8.1.CDS"/>
    <property type="gene ID" value="Manes.10G000800.v8.1"/>
</dbReference>
<evidence type="ECO:0000259" key="1">
    <source>
        <dbReference type="PROSITE" id="PS51154"/>
    </source>
</evidence>
<dbReference type="OrthoDB" id="6133115at2759"/>
<dbReference type="SMART" id="SM00506">
    <property type="entry name" value="A1pp"/>
    <property type="match status" value="1"/>
</dbReference>
<dbReference type="Pfam" id="PF01661">
    <property type="entry name" value="Macro"/>
    <property type="match status" value="1"/>
</dbReference>
<dbReference type="AlphaFoldDB" id="A0A2C9V355"/>
<protein>
    <recommendedName>
        <fullName evidence="1">Macro domain-containing protein</fullName>
    </recommendedName>
</protein>
<dbReference type="PANTHER" id="PTHR11106:SF108">
    <property type="entry name" value="MACRO DOMAIN-CONTAINING PROTEIN"/>
    <property type="match status" value="1"/>
</dbReference>
<dbReference type="SUPFAM" id="SSF52949">
    <property type="entry name" value="Macro domain-like"/>
    <property type="match status" value="1"/>
</dbReference>
<proteinExistence type="predicted"/>
<reference evidence="3" key="1">
    <citation type="journal article" date="2016" name="Nat. Biotechnol.">
        <title>Sequencing wild and cultivated cassava and related species reveals extensive interspecific hybridization and genetic diversity.</title>
        <authorList>
            <person name="Bredeson J.V."/>
            <person name="Lyons J.B."/>
            <person name="Prochnik S.E."/>
            <person name="Wu G.A."/>
            <person name="Ha C.M."/>
            <person name="Edsinger-Gonzales E."/>
            <person name="Grimwood J."/>
            <person name="Schmutz J."/>
            <person name="Rabbi I.Y."/>
            <person name="Egesi C."/>
            <person name="Nauluvula P."/>
            <person name="Lebot V."/>
            <person name="Ndunguru J."/>
            <person name="Mkamilo G."/>
            <person name="Bart R.S."/>
            <person name="Setter T.L."/>
            <person name="Gleadow R.M."/>
            <person name="Kulakow P."/>
            <person name="Ferguson M.E."/>
            <person name="Rounsley S."/>
            <person name="Rokhsar D.S."/>
        </authorList>
    </citation>
    <scope>NUCLEOTIDE SEQUENCE [LARGE SCALE GENOMIC DNA]</scope>
    <source>
        <strain evidence="3">cv. AM560-2</strain>
    </source>
</reference>
<dbReference type="Proteomes" id="UP000091857">
    <property type="component" value="Chromosome 10"/>
</dbReference>
<dbReference type="OMA" id="NAICIRE"/>
<dbReference type="EMBL" id="CM004396">
    <property type="protein sequence ID" value="OAY38257.1"/>
    <property type="molecule type" value="Genomic_DNA"/>
</dbReference>
<accession>A0A2C9V355</accession>
<dbReference type="InterPro" id="IPR002589">
    <property type="entry name" value="Macro_dom"/>
</dbReference>
<organism evidence="2 3">
    <name type="scientific">Manihot esculenta</name>
    <name type="common">Cassava</name>
    <name type="synonym">Jatropha manihot</name>
    <dbReference type="NCBI Taxonomy" id="3983"/>
    <lineage>
        <taxon>Eukaryota</taxon>
        <taxon>Viridiplantae</taxon>
        <taxon>Streptophyta</taxon>
        <taxon>Embryophyta</taxon>
        <taxon>Tracheophyta</taxon>
        <taxon>Spermatophyta</taxon>
        <taxon>Magnoliopsida</taxon>
        <taxon>eudicotyledons</taxon>
        <taxon>Gunneridae</taxon>
        <taxon>Pentapetalae</taxon>
        <taxon>rosids</taxon>
        <taxon>fabids</taxon>
        <taxon>Malpighiales</taxon>
        <taxon>Euphorbiaceae</taxon>
        <taxon>Crotonoideae</taxon>
        <taxon>Manihoteae</taxon>
        <taxon>Manihot</taxon>
    </lineage>
</organism>
<dbReference type="PANTHER" id="PTHR11106">
    <property type="entry name" value="GANGLIOSIDE INDUCED DIFFERENTIATION ASSOCIATED PROTEIN 2-RELATED"/>
    <property type="match status" value="1"/>
</dbReference>
<keyword evidence="3" id="KW-1185">Reference proteome</keyword>
<comment type="caution">
    <text evidence="2">The sequence shown here is derived from an EMBL/GenBank/DDBJ whole genome shotgun (WGS) entry which is preliminary data.</text>
</comment>
<feature type="domain" description="Macro" evidence="1">
    <location>
        <begin position="19"/>
        <end position="204"/>
    </location>
</feature>
<evidence type="ECO:0000313" key="2">
    <source>
        <dbReference type="EMBL" id="OAY38257.1"/>
    </source>
</evidence>
<evidence type="ECO:0000313" key="3">
    <source>
        <dbReference type="Proteomes" id="UP000091857"/>
    </source>
</evidence>
<dbReference type="PROSITE" id="PS51154">
    <property type="entry name" value="MACRO"/>
    <property type="match status" value="1"/>
</dbReference>
<gene>
    <name evidence="2" type="ORF">MANES_10G000800v8</name>
</gene>
<dbReference type="InterPro" id="IPR043472">
    <property type="entry name" value="Macro_dom-like"/>
</dbReference>
<dbReference type="Gene3D" id="3.40.220.10">
    <property type="entry name" value="Leucine Aminopeptidase, subunit E, domain 1"/>
    <property type="match status" value="1"/>
</dbReference>